<reference evidence="1" key="1">
    <citation type="submission" date="2021-01" db="EMBL/GenBank/DDBJ databases">
        <title>Adiantum capillus-veneris genome.</title>
        <authorList>
            <person name="Fang Y."/>
            <person name="Liao Q."/>
        </authorList>
    </citation>
    <scope>NUCLEOTIDE SEQUENCE</scope>
    <source>
        <strain evidence="1">H3</strain>
        <tissue evidence="1">Leaf</tissue>
    </source>
</reference>
<name>A0A9D4VAN6_ADICA</name>
<evidence type="ECO:0000313" key="1">
    <source>
        <dbReference type="EMBL" id="KAI5082723.1"/>
    </source>
</evidence>
<dbReference type="Proteomes" id="UP000886520">
    <property type="component" value="Chromosome 3"/>
</dbReference>
<protein>
    <submittedName>
        <fullName evidence="1">Uncharacterized protein</fullName>
    </submittedName>
</protein>
<sequence>MISNIKVQISTKLGNQFTLSKKRKVDNEVFKAVRQLDFDPGTFEKAKGLVDAEDVGMAIHILAHIKQFVQKQ</sequence>
<dbReference type="AlphaFoldDB" id="A0A9D4VAN6"/>
<accession>A0A9D4VAN6</accession>
<proteinExistence type="predicted"/>
<dbReference type="EMBL" id="JABFUD020000002">
    <property type="protein sequence ID" value="KAI5082723.1"/>
    <property type="molecule type" value="Genomic_DNA"/>
</dbReference>
<keyword evidence="2" id="KW-1185">Reference proteome</keyword>
<evidence type="ECO:0000313" key="2">
    <source>
        <dbReference type="Proteomes" id="UP000886520"/>
    </source>
</evidence>
<comment type="caution">
    <text evidence="1">The sequence shown here is derived from an EMBL/GenBank/DDBJ whole genome shotgun (WGS) entry which is preliminary data.</text>
</comment>
<gene>
    <name evidence="1" type="ORF">GOP47_0002466</name>
</gene>
<organism evidence="1 2">
    <name type="scientific">Adiantum capillus-veneris</name>
    <name type="common">Maidenhair fern</name>
    <dbReference type="NCBI Taxonomy" id="13818"/>
    <lineage>
        <taxon>Eukaryota</taxon>
        <taxon>Viridiplantae</taxon>
        <taxon>Streptophyta</taxon>
        <taxon>Embryophyta</taxon>
        <taxon>Tracheophyta</taxon>
        <taxon>Polypodiopsida</taxon>
        <taxon>Polypodiidae</taxon>
        <taxon>Polypodiales</taxon>
        <taxon>Pteridineae</taxon>
        <taxon>Pteridaceae</taxon>
        <taxon>Vittarioideae</taxon>
        <taxon>Adiantum</taxon>
    </lineage>
</organism>